<protein>
    <recommendedName>
        <fullName evidence="2">DUF218 domain-containing protein</fullName>
    </recommendedName>
</protein>
<reference evidence="3 4" key="1">
    <citation type="journal article" date="2014" name="Environ. Microbiol.">
        <title>The nitrate-ammonifying and nosZ-carrying bacterium Bacillus vireti is a potent source and sink for nitric and nitrous oxide under high nitrate conditions.</title>
        <authorList>
            <person name="Mania D."/>
            <person name="Heylen K."/>
            <person name="van Spanning R.J."/>
            <person name="Frostegard A."/>
        </authorList>
    </citation>
    <scope>NUCLEOTIDE SEQUENCE [LARGE SCALE GENOMIC DNA]</scope>
    <source>
        <strain evidence="3 4">LMG 21834</strain>
    </source>
</reference>
<evidence type="ECO:0000313" key="4">
    <source>
        <dbReference type="Proteomes" id="UP000018877"/>
    </source>
</evidence>
<dbReference type="Pfam" id="PF02698">
    <property type="entry name" value="DUF218"/>
    <property type="match status" value="1"/>
</dbReference>
<dbReference type="CDD" id="cd06259">
    <property type="entry name" value="YdcF-like"/>
    <property type="match status" value="1"/>
</dbReference>
<feature type="transmembrane region" description="Helical" evidence="1">
    <location>
        <begin position="52"/>
        <end position="72"/>
    </location>
</feature>
<keyword evidence="4" id="KW-1185">Reference proteome</keyword>
<evidence type="ECO:0000259" key="2">
    <source>
        <dbReference type="Pfam" id="PF02698"/>
    </source>
</evidence>
<sequence length="240" mass="27092">MTDYREAHEIYFIRLFCNIKYQKMLFYGTIKLLIVLLTCRNGLEMMKKKKRMILLVGVLAALGVLYIGFLQFKISQYSNMEAPKNADYVIVLGASVRGTVPSLAFASRINAAAKYLQENKDTVVIASGGKGPGEDISEAESIKRELVKQGISESRIILEDRSTNTYENIDFSKKLIPKDAKLGIVVTNTFHLYRSISIAHGQGLEVQGLPAKTPLKALFKSYSREYLAITKFYLKRYIIN</sequence>
<dbReference type="InterPro" id="IPR051599">
    <property type="entry name" value="Cell_Envelope_Assoc"/>
</dbReference>
<dbReference type="Gene3D" id="3.40.50.620">
    <property type="entry name" value="HUPs"/>
    <property type="match status" value="1"/>
</dbReference>
<accession>A0AB94IJB5</accession>
<dbReference type="GO" id="GO:0043164">
    <property type="term" value="P:Gram-negative-bacterium-type cell wall biogenesis"/>
    <property type="evidence" value="ECO:0007669"/>
    <property type="project" value="TreeGrafter"/>
</dbReference>
<keyword evidence="1" id="KW-0472">Membrane</keyword>
<dbReference type="EMBL" id="ALAN01000105">
    <property type="protein sequence ID" value="ETI67125.1"/>
    <property type="molecule type" value="Genomic_DNA"/>
</dbReference>
<comment type="caution">
    <text evidence="3">The sequence shown here is derived from an EMBL/GenBank/DDBJ whole genome shotgun (WGS) entry which is preliminary data.</text>
</comment>
<dbReference type="GO" id="GO:0005886">
    <property type="term" value="C:plasma membrane"/>
    <property type="evidence" value="ECO:0007669"/>
    <property type="project" value="TreeGrafter"/>
</dbReference>
<dbReference type="InterPro" id="IPR014729">
    <property type="entry name" value="Rossmann-like_a/b/a_fold"/>
</dbReference>
<dbReference type="Proteomes" id="UP000018877">
    <property type="component" value="Unassembled WGS sequence"/>
</dbReference>
<dbReference type="AlphaFoldDB" id="A0AB94IJB5"/>
<name>A0AB94IJB5_9BACI</name>
<keyword evidence="1" id="KW-0812">Transmembrane</keyword>
<proteinExistence type="predicted"/>
<feature type="domain" description="DUF218" evidence="2">
    <location>
        <begin position="87"/>
        <end position="227"/>
    </location>
</feature>
<gene>
    <name evidence="3" type="ORF">BAVI_19459</name>
</gene>
<dbReference type="PANTHER" id="PTHR30336">
    <property type="entry name" value="INNER MEMBRANE PROTEIN, PROBABLE PERMEASE"/>
    <property type="match status" value="1"/>
</dbReference>
<keyword evidence="1" id="KW-1133">Transmembrane helix</keyword>
<evidence type="ECO:0000313" key="3">
    <source>
        <dbReference type="EMBL" id="ETI67125.1"/>
    </source>
</evidence>
<dbReference type="PANTHER" id="PTHR30336:SF4">
    <property type="entry name" value="ENVELOPE BIOGENESIS FACTOR ELYC"/>
    <property type="match status" value="1"/>
</dbReference>
<evidence type="ECO:0000256" key="1">
    <source>
        <dbReference type="SAM" id="Phobius"/>
    </source>
</evidence>
<dbReference type="InterPro" id="IPR003848">
    <property type="entry name" value="DUF218"/>
</dbReference>
<dbReference type="GO" id="GO:0000270">
    <property type="term" value="P:peptidoglycan metabolic process"/>
    <property type="evidence" value="ECO:0007669"/>
    <property type="project" value="TreeGrafter"/>
</dbReference>
<organism evidence="3 4">
    <name type="scientific">Neobacillus vireti LMG 21834</name>
    <dbReference type="NCBI Taxonomy" id="1131730"/>
    <lineage>
        <taxon>Bacteria</taxon>
        <taxon>Bacillati</taxon>
        <taxon>Bacillota</taxon>
        <taxon>Bacilli</taxon>
        <taxon>Bacillales</taxon>
        <taxon>Bacillaceae</taxon>
        <taxon>Neobacillus</taxon>
    </lineage>
</organism>